<name>A0A8J4A9L6_9ACTN</name>
<dbReference type="Pfam" id="PF01370">
    <property type="entry name" value="Epimerase"/>
    <property type="match status" value="1"/>
</dbReference>
<evidence type="ECO:0000313" key="3">
    <source>
        <dbReference type="Proteomes" id="UP000614996"/>
    </source>
</evidence>
<protein>
    <submittedName>
        <fullName evidence="2">Dihydroflavonol-4-reductase</fullName>
    </submittedName>
</protein>
<dbReference type="GO" id="GO:0004029">
    <property type="term" value="F:aldehyde dehydrogenase (NAD+) activity"/>
    <property type="evidence" value="ECO:0007669"/>
    <property type="project" value="TreeGrafter"/>
</dbReference>
<dbReference type="RefSeq" id="WP_207122721.1">
    <property type="nucleotide sequence ID" value="NZ_BOPO01000003.1"/>
</dbReference>
<dbReference type="EMBL" id="BOPO01000003">
    <property type="protein sequence ID" value="GIL25082.1"/>
    <property type="molecule type" value="Genomic_DNA"/>
</dbReference>
<dbReference type="Gene3D" id="3.40.50.720">
    <property type="entry name" value="NAD(P)-binding Rossmann-like Domain"/>
    <property type="match status" value="1"/>
</dbReference>
<organism evidence="2 3">
    <name type="scientific">Actinocatenispora comari</name>
    <dbReference type="NCBI Taxonomy" id="2807577"/>
    <lineage>
        <taxon>Bacteria</taxon>
        <taxon>Bacillati</taxon>
        <taxon>Actinomycetota</taxon>
        <taxon>Actinomycetes</taxon>
        <taxon>Micromonosporales</taxon>
        <taxon>Micromonosporaceae</taxon>
        <taxon>Actinocatenispora</taxon>
    </lineage>
</organism>
<dbReference type="AlphaFoldDB" id="A0A8J4A9L6"/>
<dbReference type="PANTHER" id="PTHR48079:SF6">
    <property type="entry name" value="NAD(P)-BINDING DOMAIN-CONTAINING PROTEIN-RELATED"/>
    <property type="match status" value="1"/>
</dbReference>
<dbReference type="InterPro" id="IPR036291">
    <property type="entry name" value="NAD(P)-bd_dom_sf"/>
</dbReference>
<dbReference type="InterPro" id="IPR051783">
    <property type="entry name" value="NAD(P)-dependent_oxidoreduct"/>
</dbReference>
<keyword evidence="3" id="KW-1185">Reference proteome</keyword>
<feature type="domain" description="NAD-dependent epimerase/dehydratase" evidence="1">
    <location>
        <begin position="5"/>
        <end position="245"/>
    </location>
</feature>
<accession>A0A8J4A9L6</accession>
<reference evidence="3" key="1">
    <citation type="journal article" date="2021" name="Int. J. Syst. Evol. Microbiol.">
        <title>Actinocatenispora comari sp. nov., an endophytic actinomycete isolated from aerial parts of Comarum salesowianum.</title>
        <authorList>
            <person name="Oyunbileg N."/>
            <person name="Iizaka Y."/>
            <person name="Hamada M."/>
            <person name="Davaapurev B.O."/>
            <person name="Fukumoto A."/>
            <person name="Tsetseg B."/>
            <person name="Kato F."/>
            <person name="Tamura T."/>
            <person name="Batkhuu J."/>
            <person name="Anzai Y."/>
        </authorList>
    </citation>
    <scope>NUCLEOTIDE SEQUENCE [LARGE SCALE GENOMIC DNA]</scope>
    <source>
        <strain evidence="3">NUM-2625</strain>
    </source>
</reference>
<proteinExistence type="predicted"/>
<gene>
    <name evidence="2" type="ORF">NUM_03370</name>
</gene>
<dbReference type="SUPFAM" id="SSF51735">
    <property type="entry name" value="NAD(P)-binding Rossmann-fold domains"/>
    <property type="match status" value="1"/>
</dbReference>
<dbReference type="InterPro" id="IPR001509">
    <property type="entry name" value="Epimerase_deHydtase"/>
</dbReference>
<dbReference type="GO" id="GO:0005737">
    <property type="term" value="C:cytoplasm"/>
    <property type="evidence" value="ECO:0007669"/>
    <property type="project" value="TreeGrafter"/>
</dbReference>
<evidence type="ECO:0000259" key="1">
    <source>
        <dbReference type="Pfam" id="PF01370"/>
    </source>
</evidence>
<sequence>MADTVLVTGVSGFIGGHVAAGLLRRGYRVRGSVRSESRVAEVHAAMAAASADSSRLEVCRLDLLSDEGWAAATAGCRYVVHVASPFVLAKPEDPDELIRPAVEGATRAVTTALNTGVERVVMTSALATIQFARAPRTHLYSAADWTAASDPGLNAYTVSKVKAELAARDIAARHGAPDRLALINPGAVIGPLLTDDPGTSVTAIQQLLAGALPMIPDLRLPWISVDDVAEAHIAAMTSAAAGGHRTIVATDPMSMTEVAKLLRTRLPEQSRRLPKWSMPTWLTWLASAFEPQLRDNRWLIGRAQRFDRAPAESLLGHRLRPVPEAIEETARSLAEHQLV</sequence>
<dbReference type="PANTHER" id="PTHR48079">
    <property type="entry name" value="PROTEIN YEEZ"/>
    <property type="match status" value="1"/>
</dbReference>
<dbReference type="Proteomes" id="UP000614996">
    <property type="component" value="Unassembled WGS sequence"/>
</dbReference>
<evidence type="ECO:0000313" key="2">
    <source>
        <dbReference type="EMBL" id="GIL25082.1"/>
    </source>
</evidence>
<comment type="caution">
    <text evidence="2">The sequence shown here is derived from an EMBL/GenBank/DDBJ whole genome shotgun (WGS) entry which is preliminary data.</text>
</comment>